<evidence type="ECO:0000256" key="1">
    <source>
        <dbReference type="SAM" id="MobiDB-lite"/>
    </source>
</evidence>
<keyword evidence="2" id="KW-1185">Reference proteome</keyword>
<evidence type="ECO:0000313" key="2">
    <source>
        <dbReference type="Proteomes" id="UP000515125"/>
    </source>
</evidence>
<sequence>MASTNPNSQSIMVTASEAMAHTLRMLQPSAQERRMLEASEKKGWKDQDQTLHVCSQSKYLCQVHILHSPVHSQPRQMNGQQAKRTPRPVFGPSFALRSQRLSYLSSNRQRRLVSVTDPQEGGRRKVKPIATTPLLASDLPQAVPGFTMVPQVSERSEVFLPFRVRAVVTDFSHPLETQLSNLSDQLWNIKETELEQAQSTASQPSSINAPSPSKLENDTAGIYDIQKVQKALRFTHVRRFFKSDVVPAALWWLQRRVMVNHLRGPLVIKINGDEQTNGAMGRCGLCSIPPFRVENRKGHQPLGILENTDILLLFRTAKNAHEETNHVCQVDESFRPIAACISVPYTEAEAVYDERNNAFPHIVERLLTYIIGAFAVNVQTLPYFLTWDPSWRKKALRRIRSKADTKSAPPIHSVTRISTVDEDTQPIRTIHEKINEMNTLAHSPGTGVKQLMNHHFFLTTPGITNTVRRDYGCRNVVGLELALDYFGPICEIYTQSATIIRAVYAAVHRSRKKHTDAQDDKQCTLPPWVSGRFASLRDHDMGESNPEASVIGKSSGHPMVFQNDFDYAQQVGLISSSAGGQDACHRLLCISDDDRIEAPMMLPTAKPTKWVAVHILSRVPDGTEKTTVCMRGEKRQQKQVIGLAEPFECPDVDVVCYGRPCRNGGVPKHGMTLPAGVAIDARTGSIFGTPAETTQGCIPLAIEVQMKEPPHASERTLIRIRVVDNLLQGKRQLPVPDDGDHLLKPDPSTASPSPLHVQEDGESKPSKGPKEWVALYMRQPLDCEHYVRGDMR</sequence>
<dbReference type="OrthoDB" id="347183at2759"/>
<name>A0A6P6RYQ6_9EIME</name>
<dbReference type="GeneID" id="34618494"/>
<dbReference type="Gene3D" id="3.10.170.20">
    <property type="match status" value="1"/>
</dbReference>
<organism evidence="2 3">
    <name type="scientific">Cyclospora cayetanensis</name>
    <dbReference type="NCBI Taxonomy" id="88456"/>
    <lineage>
        <taxon>Eukaryota</taxon>
        <taxon>Sar</taxon>
        <taxon>Alveolata</taxon>
        <taxon>Apicomplexa</taxon>
        <taxon>Conoidasida</taxon>
        <taxon>Coccidia</taxon>
        <taxon>Eucoccidiorida</taxon>
        <taxon>Eimeriorina</taxon>
        <taxon>Eimeriidae</taxon>
        <taxon>Cyclospora</taxon>
    </lineage>
</organism>
<reference evidence="3" key="1">
    <citation type="submission" date="2025-08" db="UniProtKB">
        <authorList>
            <consortium name="RefSeq"/>
        </authorList>
    </citation>
    <scope>IDENTIFICATION</scope>
</reference>
<feature type="region of interest" description="Disordered" evidence="1">
    <location>
        <begin position="731"/>
        <end position="770"/>
    </location>
</feature>
<proteinExistence type="predicted"/>
<dbReference type="Proteomes" id="UP000515125">
    <property type="component" value="Unplaced"/>
</dbReference>
<feature type="region of interest" description="Disordered" evidence="1">
    <location>
        <begin position="193"/>
        <end position="213"/>
    </location>
</feature>
<gene>
    <name evidence="3" type="primary">LOC34618494</name>
</gene>
<accession>A0A6P6RYQ6</accession>
<dbReference type="AlphaFoldDB" id="A0A6P6RYQ6"/>
<evidence type="ECO:0000313" key="3">
    <source>
        <dbReference type="RefSeq" id="XP_026192482.1"/>
    </source>
</evidence>
<feature type="compositionally biased region" description="Polar residues" evidence="1">
    <location>
        <begin position="195"/>
        <end position="211"/>
    </location>
</feature>
<dbReference type="RefSeq" id="XP_026192482.1">
    <property type="nucleotide sequence ID" value="XM_026336697.1"/>
</dbReference>
<feature type="compositionally biased region" description="Basic and acidic residues" evidence="1">
    <location>
        <begin position="757"/>
        <end position="770"/>
    </location>
</feature>
<protein>
    <submittedName>
        <fullName evidence="3">Uncharacterized protein LOC34618494</fullName>
    </submittedName>
</protein>